<keyword evidence="4" id="KW-1185">Reference proteome</keyword>
<protein>
    <submittedName>
        <fullName evidence="3">Uncharacterized protein</fullName>
    </submittedName>
</protein>
<accession>A0A2J6Q098</accession>
<dbReference type="EMBL" id="KZ613488">
    <property type="protein sequence ID" value="PMD19713.1"/>
    <property type="molecule type" value="Genomic_DNA"/>
</dbReference>
<sequence length="346" mass="37545">MSNSNNHKGFAGNHRTNADSAQLHLQERRMGPSSYVNVPFTSGTLGRGSGSQSERPIADWPLPPGYSGMHGDTSQEMDDLRPAVPHITGSAATQGQTPVRAPPTEEPFVFPFGKPRKTLKRRYYIALFVFLLIVVGFLAIVFDIKKEHKDQTVTPSPASSRVSPPLTTTLVFTEVISTTLISTEFVSSSSILGTTISEVSTTTQVTTQPTMIIESTTIFRSTTLIDSTIVVESTTQVQLLTLRQSSTVTQVWTSVQNSTLTTSFPVTTVTETTTVVITLTYKSTDRNRHTSTILRPTLSTERLSRTSVTDLFKMKVSTNTVQSPTPKFTTKRGIPSAAAPSSTAGP</sequence>
<reference evidence="3 4" key="1">
    <citation type="submission" date="2016-05" db="EMBL/GenBank/DDBJ databases">
        <title>A degradative enzymes factory behind the ericoid mycorrhizal symbiosis.</title>
        <authorList>
            <consortium name="DOE Joint Genome Institute"/>
            <person name="Martino E."/>
            <person name="Morin E."/>
            <person name="Grelet G."/>
            <person name="Kuo A."/>
            <person name="Kohler A."/>
            <person name="Daghino S."/>
            <person name="Barry K."/>
            <person name="Choi C."/>
            <person name="Cichocki N."/>
            <person name="Clum A."/>
            <person name="Copeland A."/>
            <person name="Hainaut M."/>
            <person name="Haridas S."/>
            <person name="Labutti K."/>
            <person name="Lindquist E."/>
            <person name="Lipzen A."/>
            <person name="Khouja H.-R."/>
            <person name="Murat C."/>
            <person name="Ohm R."/>
            <person name="Olson A."/>
            <person name="Spatafora J."/>
            <person name="Veneault-Fourrey C."/>
            <person name="Henrissat B."/>
            <person name="Grigoriev I."/>
            <person name="Martin F."/>
            <person name="Perotto S."/>
        </authorList>
    </citation>
    <scope>NUCLEOTIDE SEQUENCE [LARGE SCALE GENOMIC DNA]</scope>
    <source>
        <strain evidence="3 4">UAMH 7357</strain>
    </source>
</reference>
<organism evidence="3 4">
    <name type="scientific">Hyaloscypha hepaticicola</name>
    <dbReference type="NCBI Taxonomy" id="2082293"/>
    <lineage>
        <taxon>Eukaryota</taxon>
        <taxon>Fungi</taxon>
        <taxon>Dikarya</taxon>
        <taxon>Ascomycota</taxon>
        <taxon>Pezizomycotina</taxon>
        <taxon>Leotiomycetes</taxon>
        <taxon>Helotiales</taxon>
        <taxon>Hyaloscyphaceae</taxon>
        <taxon>Hyaloscypha</taxon>
    </lineage>
</organism>
<proteinExistence type="predicted"/>
<gene>
    <name evidence="3" type="ORF">NA56DRAFT_724319</name>
</gene>
<evidence type="ECO:0000313" key="4">
    <source>
        <dbReference type="Proteomes" id="UP000235672"/>
    </source>
</evidence>
<name>A0A2J6Q098_9HELO</name>
<feature type="compositionally biased region" description="Low complexity" evidence="1">
    <location>
        <begin position="335"/>
        <end position="346"/>
    </location>
</feature>
<dbReference type="OrthoDB" id="10500454at2759"/>
<dbReference type="AlphaFoldDB" id="A0A2J6Q098"/>
<dbReference type="Proteomes" id="UP000235672">
    <property type="component" value="Unassembled WGS sequence"/>
</dbReference>
<evidence type="ECO:0000256" key="2">
    <source>
        <dbReference type="SAM" id="Phobius"/>
    </source>
</evidence>
<keyword evidence="2" id="KW-1133">Transmembrane helix</keyword>
<evidence type="ECO:0000313" key="3">
    <source>
        <dbReference type="EMBL" id="PMD19713.1"/>
    </source>
</evidence>
<evidence type="ECO:0000256" key="1">
    <source>
        <dbReference type="SAM" id="MobiDB-lite"/>
    </source>
</evidence>
<feature type="transmembrane region" description="Helical" evidence="2">
    <location>
        <begin position="123"/>
        <end position="142"/>
    </location>
</feature>
<feature type="region of interest" description="Disordered" evidence="1">
    <location>
        <begin position="321"/>
        <end position="346"/>
    </location>
</feature>
<keyword evidence="2" id="KW-0812">Transmembrane</keyword>
<keyword evidence="2" id="KW-0472">Membrane</keyword>